<accession>A0ABT0CAP2</accession>
<evidence type="ECO:0000256" key="2">
    <source>
        <dbReference type="ARBA" id="ARBA00022851"/>
    </source>
</evidence>
<dbReference type="RefSeq" id="WP_244350130.1">
    <property type="nucleotide sequence ID" value="NZ_JAFIRA010000016.1"/>
</dbReference>
<dbReference type="PRINTS" id="PR00859">
    <property type="entry name" value="MTPROKARYOTE"/>
</dbReference>
<dbReference type="Gene3D" id="2.30.170.10">
    <property type="match status" value="1"/>
</dbReference>
<dbReference type="SUPFAM" id="SSF57868">
    <property type="entry name" value="Metallothionein"/>
    <property type="match status" value="1"/>
</dbReference>
<dbReference type="InterPro" id="IPR017854">
    <property type="entry name" value="Metalthion_dom_sf"/>
</dbReference>
<evidence type="ECO:0000313" key="4">
    <source>
        <dbReference type="Proteomes" id="UP000830835"/>
    </source>
</evidence>
<keyword evidence="1" id="KW-0479">Metal-binding</keyword>
<keyword evidence="4" id="KW-1185">Reference proteome</keyword>
<dbReference type="InterPro" id="IPR000518">
    <property type="entry name" value="Metalthion_fam14_prok"/>
</dbReference>
<reference evidence="3" key="1">
    <citation type="submission" date="2021-02" db="EMBL/GenBank/DDBJ databases">
        <title>The CRISPR/cas machinery reduction and long-range gene transfer in the hot spring cyanobacterium Synechococcus.</title>
        <authorList>
            <person name="Dvorak P."/>
            <person name="Jahodarova E."/>
            <person name="Hasler P."/>
            <person name="Poulickova A."/>
        </authorList>
    </citation>
    <scope>NUCLEOTIDE SEQUENCE</scope>
    <source>
        <strain evidence="3">Rupite</strain>
    </source>
</reference>
<organism evidence="3 4">
    <name type="scientific">Thermostichus vulcanus str. 'Rupite'</name>
    <dbReference type="NCBI Taxonomy" id="2813851"/>
    <lineage>
        <taxon>Bacteria</taxon>
        <taxon>Bacillati</taxon>
        <taxon>Cyanobacteriota</taxon>
        <taxon>Cyanophyceae</taxon>
        <taxon>Thermostichales</taxon>
        <taxon>Thermostichaceae</taxon>
        <taxon>Thermostichus</taxon>
    </lineage>
</organism>
<name>A0ABT0CAP2_THEVL</name>
<dbReference type="Proteomes" id="UP000830835">
    <property type="component" value="Unassembled WGS sequence"/>
</dbReference>
<dbReference type="EMBL" id="JAFIRA010000016">
    <property type="protein sequence ID" value="MCJ2542851.1"/>
    <property type="molecule type" value="Genomic_DNA"/>
</dbReference>
<keyword evidence="2" id="KW-0480">Metal-thiolate cluster</keyword>
<proteinExistence type="predicted"/>
<gene>
    <name evidence="3" type="ORF">JX360_08025</name>
</gene>
<evidence type="ECO:0000256" key="1">
    <source>
        <dbReference type="ARBA" id="ARBA00022723"/>
    </source>
</evidence>
<comment type="caution">
    <text evidence="3">The sequence shown here is derived from an EMBL/GenBank/DDBJ whole genome shotgun (WGS) entry which is preliminary data.</text>
</comment>
<evidence type="ECO:0000313" key="3">
    <source>
        <dbReference type="EMBL" id="MCJ2542851.1"/>
    </source>
</evidence>
<sequence length="55" mass="6010">MSTSTLVRCACEHCNCSFDSSQGFTYEGNLYCSEACATHNHEHPSDCCVSAHCCQ</sequence>
<evidence type="ECO:0008006" key="5">
    <source>
        <dbReference type="Google" id="ProtNLM"/>
    </source>
</evidence>
<protein>
    <recommendedName>
        <fullName evidence="5">Metallothionein</fullName>
    </recommendedName>
</protein>